<evidence type="ECO:0000313" key="2">
    <source>
        <dbReference type="EMBL" id="RZD15748.1"/>
    </source>
</evidence>
<dbReference type="Gene3D" id="1.25.40.10">
    <property type="entry name" value="Tetratricopeptide repeat domain"/>
    <property type="match status" value="1"/>
</dbReference>
<evidence type="ECO:0000313" key="3">
    <source>
        <dbReference type="Proteomes" id="UP000316562"/>
    </source>
</evidence>
<feature type="coiled-coil region" evidence="1">
    <location>
        <begin position="85"/>
        <end position="112"/>
    </location>
</feature>
<sequence>MTAKKNDKSEAHYHKAKKLYKSGKINDALAELHLALRIKKNLIPAHVLLSEILSANGDYVNAEKELTACLAITEQQRKPQKILVSESEKYSIQEITEKLDELRKQINNNDRFDI</sequence>
<comment type="caution">
    <text evidence="2">The sequence shown here is derived from an EMBL/GenBank/DDBJ whole genome shotgun (WGS) entry which is preliminary data.</text>
</comment>
<reference evidence="2 3" key="1">
    <citation type="journal article" date="2019" name="ISME J.">
        <title>Insights into ecological role of a new deltaproteobacterial order Candidatus Acidulodesulfobacterales by metagenomics and metatranscriptomics.</title>
        <authorList>
            <person name="Tan S."/>
            <person name="Liu J."/>
            <person name="Fang Y."/>
            <person name="Hedlund B.P."/>
            <person name="Lian Z.H."/>
            <person name="Huang L.Y."/>
            <person name="Li J.T."/>
            <person name="Huang L.N."/>
            <person name="Li W.J."/>
            <person name="Jiang H.C."/>
            <person name="Dong H.L."/>
            <person name="Shu W.S."/>
        </authorList>
    </citation>
    <scope>NUCLEOTIDE SEQUENCE [LARGE SCALE GENOMIC DNA]</scope>
    <source>
        <strain evidence="2">AP2</strain>
    </source>
</reference>
<dbReference type="EMBL" id="SGBC01000004">
    <property type="protein sequence ID" value="RZD15748.1"/>
    <property type="molecule type" value="Genomic_DNA"/>
</dbReference>
<name>A0A519BER7_ACIG2</name>
<dbReference type="InterPro" id="IPR011990">
    <property type="entry name" value="TPR-like_helical_dom_sf"/>
</dbReference>
<dbReference type="Proteomes" id="UP000316562">
    <property type="component" value="Unassembled WGS sequence"/>
</dbReference>
<organism evidence="2 3">
    <name type="scientific">Acididesulfobacter guangdongensis</name>
    <dbReference type="NCBI Taxonomy" id="2597225"/>
    <lineage>
        <taxon>Bacteria</taxon>
        <taxon>Deltaproteobacteria</taxon>
        <taxon>Candidatus Acidulodesulfobacterales</taxon>
        <taxon>Candidatus Acididesulfobacter</taxon>
    </lineage>
</organism>
<proteinExistence type="predicted"/>
<keyword evidence="1" id="KW-0175">Coiled coil</keyword>
<accession>A0A519BER7</accession>
<evidence type="ECO:0000256" key="1">
    <source>
        <dbReference type="SAM" id="Coils"/>
    </source>
</evidence>
<gene>
    <name evidence="2" type="ORF">EVJ46_09520</name>
</gene>
<protein>
    <submittedName>
        <fullName evidence="2">Uncharacterized protein</fullName>
    </submittedName>
</protein>
<dbReference type="SUPFAM" id="SSF48452">
    <property type="entry name" value="TPR-like"/>
    <property type="match status" value="1"/>
</dbReference>
<dbReference type="AlphaFoldDB" id="A0A519BER7"/>